<accession>A0A5J5GA49</accession>
<dbReference type="OrthoDB" id="1902415at2"/>
<dbReference type="SUPFAM" id="SSF55729">
    <property type="entry name" value="Acyl-CoA N-acyltransferases (Nat)"/>
    <property type="match status" value="1"/>
</dbReference>
<comment type="caution">
    <text evidence="1">The sequence shown here is derived from an EMBL/GenBank/DDBJ whole genome shotgun (WGS) entry which is preliminary data.</text>
</comment>
<dbReference type="EMBL" id="VYKK01000012">
    <property type="protein sequence ID" value="KAA9004830.1"/>
    <property type="molecule type" value="Genomic_DNA"/>
</dbReference>
<keyword evidence="2" id="KW-1185">Reference proteome</keyword>
<evidence type="ECO:0000313" key="1">
    <source>
        <dbReference type="EMBL" id="KAA9004830.1"/>
    </source>
</evidence>
<dbReference type="AlphaFoldDB" id="A0A5J5GA49"/>
<dbReference type="InterPro" id="IPR016181">
    <property type="entry name" value="Acyl_CoA_acyltransferase"/>
</dbReference>
<sequence>MELRVEEAGHQDVELLADMNRQLIEDEGHDHPLEIPKLKIRMEALLRGGYRAYLFMQGEEVRGRVAFGRLLEILDTGALDVEVLSWNKRGQAFWKSLGFAERSVYLRREGGMNDVTASDSGH</sequence>
<evidence type="ECO:0000313" key="2">
    <source>
        <dbReference type="Proteomes" id="UP000367750"/>
    </source>
</evidence>
<protein>
    <recommendedName>
        <fullName evidence="3">GNAT family N-acetyltransferase</fullName>
    </recommendedName>
</protein>
<organism evidence="1 2">
    <name type="scientific">Paenibacillus spiritus</name>
    <dbReference type="NCBI Taxonomy" id="2496557"/>
    <lineage>
        <taxon>Bacteria</taxon>
        <taxon>Bacillati</taxon>
        <taxon>Bacillota</taxon>
        <taxon>Bacilli</taxon>
        <taxon>Bacillales</taxon>
        <taxon>Paenibacillaceae</taxon>
        <taxon>Paenibacillus</taxon>
    </lineage>
</organism>
<reference evidence="1 2" key="1">
    <citation type="submission" date="2019-09" db="EMBL/GenBank/DDBJ databases">
        <title>Bacillus ochoae sp. nov., Paenibacillus whitsoniae sp. nov., Paenibacillus spiritus sp. nov. Isolated from the Mars Exploration Rover during spacecraft assembly.</title>
        <authorList>
            <person name="Seuylemezian A."/>
            <person name="Vaishampayan P."/>
        </authorList>
    </citation>
    <scope>NUCLEOTIDE SEQUENCE [LARGE SCALE GENOMIC DNA]</scope>
    <source>
        <strain evidence="1 2">MER_111</strain>
    </source>
</reference>
<dbReference type="RefSeq" id="WP_150457981.1">
    <property type="nucleotide sequence ID" value="NZ_VYKK01000012.1"/>
</dbReference>
<dbReference type="Proteomes" id="UP000367750">
    <property type="component" value="Unassembled WGS sequence"/>
</dbReference>
<evidence type="ECO:0008006" key="3">
    <source>
        <dbReference type="Google" id="ProtNLM"/>
    </source>
</evidence>
<name>A0A5J5GA49_9BACL</name>
<proteinExistence type="predicted"/>
<gene>
    <name evidence="1" type="ORF">F4V43_09350</name>
</gene>